<feature type="domain" description="MHD" evidence="5">
    <location>
        <begin position="58"/>
        <end position="319"/>
    </location>
</feature>
<dbReference type="SUPFAM" id="SSF49447">
    <property type="entry name" value="Second domain of Mu2 adaptin subunit (ap50) of ap2 adaptor"/>
    <property type="match status" value="1"/>
</dbReference>
<dbReference type="InterPro" id="IPR050431">
    <property type="entry name" value="Adaptor_comp_med_subunit"/>
</dbReference>
<proteinExistence type="predicted"/>
<protein>
    <submittedName>
        <fullName evidence="6">AP-4 complex subunit mu</fullName>
    </submittedName>
</protein>
<dbReference type="CDD" id="cd09253">
    <property type="entry name" value="AP-4_Mu4_Cterm"/>
    <property type="match status" value="1"/>
</dbReference>
<dbReference type="InterPro" id="IPR001392">
    <property type="entry name" value="Clathrin_mu"/>
</dbReference>
<evidence type="ECO:0000256" key="3">
    <source>
        <dbReference type="ARBA" id="ARBA00022927"/>
    </source>
</evidence>
<evidence type="ECO:0000313" key="6">
    <source>
        <dbReference type="EMBL" id="CAI8006963.1"/>
    </source>
</evidence>
<keyword evidence="4" id="KW-0472">Membrane</keyword>
<organism evidence="6 7">
    <name type="scientific">Geodia barretti</name>
    <name type="common">Barrett's horny sponge</name>
    <dbReference type="NCBI Taxonomy" id="519541"/>
    <lineage>
        <taxon>Eukaryota</taxon>
        <taxon>Metazoa</taxon>
        <taxon>Porifera</taxon>
        <taxon>Demospongiae</taxon>
        <taxon>Heteroscleromorpha</taxon>
        <taxon>Tetractinellida</taxon>
        <taxon>Astrophorina</taxon>
        <taxon>Geodiidae</taxon>
        <taxon>Geodia</taxon>
    </lineage>
</organism>
<reference evidence="6" key="1">
    <citation type="submission" date="2023-03" db="EMBL/GenBank/DDBJ databases">
        <authorList>
            <person name="Steffen K."/>
            <person name="Cardenas P."/>
        </authorList>
    </citation>
    <scope>NUCLEOTIDE SEQUENCE</scope>
</reference>
<evidence type="ECO:0000256" key="2">
    <source>
        <dbReference type="ARBA" id="ARBA00022448"/>
    </source>
</evidence>
<accession>A0AA35RA29</accession>
<gene>
    <name evidence="6" type="ORF">GBAR_LOCUS4991</name>
</gene>
<evidence type="ECO:0000256" key="1">
    <source>
        <dbReference type="ARBA" id="ARBA00004308"/>
    </source>
</evidence>
<dbReference type="InterPro" id="IPR028565">
    <property type="entry name" value="MHD"/>
</dbReference>
<keyword evidence="7" id="KW-1185">Reference proteome</keyword>
<dbReference type="Proteomes" id="UP001174909">
    <property type="component" value="Unassembled WGS sequence"/>
</dbReference>
<dbReference type="PIRSF" id="PIRSF005992">
    <property type="entry name" value="Clathrin_mu"/>
    <property type="match status" value="1"/>
</dbReference>
<name>A0AA35RA29_GEOBA</name>
<evidence type="ECO:0000313" key="7">
    <source>
        <dbReference type="Proteomes" id="UP001174909"/>
    </source>
</evidence>
<evidence type="ECO:0000259" key="5">
    <source>
        <dbReference type="PROSITE" id="PS51072"/>
    </source>
</evidence>
<dbReference type="PROSITE" id="PS51072">
    <property type="entry name" value="MHD"/>
    <property type="match status" value="1"/>
</dbReference>
<comment type="caution">
    <text evidence="6">The sequence shown here is derived from an EMBL/GenBank/DDBJ whole genome shotgun (WGS) entry which is preliminary data.</text>
</comment>
<dbReference type="GO" id="GO:0030131">
    <property type="term" value="C:clathrin adaptor complex"/>
    <property type="evidence" value="ECO:0007669"/>
    <property type="project" value="InterPro"/>
</dbReference>
<dbReference type="GO" id="GO:0012505">
    <property type="term" value="C:endomembrane system"/>
    <property type="evidence" value="ECO:0007669"/>
    <property type="project" value="UniProtKB-SubCell"/>
</dbReference>
<dbReference type="GO" id="GO:0016192">
    <property type="term" value="P:vesicle-mediated transport"/>
    <property type="evidence" value="ECO:0007669"/>
    <property type="project" value="InterPro"/>
</dbReference>
<dbReference type="InterPro" id="IPR036168">
    <property type="entry name" value="AP2_Mu_C_sf"/>
</dbReference>
<dbReference type="Gene3D" id="2.60.40.1170">
    <property type="entry name" value="Mu homology domain, subdomain B"/>
    <property type="match status" value="2"/>
</dbReference>
<keyword evidence="2" id="KW-0813">Transport</keyword>
<dbReference type="PANTHER" id="PTHR10529">
    <property type="entry name" value="AP COMPLEX SUBUNIT MU"/>
    <property type="match status" value="1"/>
</dbReference>
<comment type="subcellular location">
    <subcellularLocation>
        <location evidence="1">Endomembrane system</location>
    </subcellularLocation>
</comment>
<dbReference type="AlphaFoldDB" id="A0AA35RA29"/>
<dbReference type="Pfam" id="PF00928">
    <property type="entry name" value="Adap_comp_sub"/>
    <property type="match status" value="1"/>
</dbReference>
<dbReference type="GO" id="GO:0006886">
    <property type="term" value="P:intracellular protein transport"/>
    <property type="evidence" value="ECO:0007669"/>
    <property type="project" value="InterPro"/>
</dbReference>
<evidence type="ECO:0000256" key="4">
    <source>
        <dbReference type="ARBA" id="ARBA00023136"/>
    </source>
</evidence>
<feature type="non-terminal residue" evidence="6">
    <location>
        <position position="1"/>
    </location>
</feature>
<sequence length="320" mass="35990">DFGYPQATSTEVLKSYISNQPCNVTYDKPLQRQPGKTLPSHAANKPIATSVESMRTQKNEIFVDLLERLTILVAPTGNILRSHLDGCIQMRNFLGGQPEIRMGLNEDLVIGRAERRHGYGTVVLDDCNFHESANLENFEKERSLSIMAPGGEFTLMNYRVSGEFLNSIPFTATTTVEDGDVPKSLRVCVRLKCQVPSKTHATNVVVRIPVPKATVSSSHEPLGPGQTSELKIPDKCYLWKIKKIHGGEEIILILRLNLSDMTKMAKKEVNAISMDFEIPMYICSGVTIRFLRVFEQGMMARSSHRWVRYISHSDSFVFRV</sequence>
<dbReference type="EMBL" id="CASHTH010000738">
    <property type="protein sequence ID" value="CAI8006963.1"/>
    <property type="molecule type" value="Genomic_DNA"/>
</dbReference>
<keyword evidence="3" id="KW-0653">Protein transport</keyword>
<dbReference type="PRINTS" id="PR00314">
    <property type="entry name" value="CLATHRINADPT"/>
</dbReference>